<dbReference type="EMBL" id="QPKB01000008">
    <property type="protein sequence ID" value="RWR90829.1"/>
    <property type="molecule type" value="Genomic_DNA"/>
</dbReference>
<protein>
    <submittedName>
        <fullName evidence="5">Pectinesterase-2</fullName>
    </submittedName>
</protein>
<proteinExistence type="predicted"/>
<feature type="domain" description="Pectinesterase catalytic" evidence="4">
    <location>
        <begin position="1"/>
        <end position="66"/>
    </location>
</feature>
<accession>A0A3S3P142</accession>
<name>A0A3S3P142_9MAGN</name>
<evidence type="ECO:0000256" key="3">
    <source>
        <dbReference type="ARBA" id="ARBA00023085"/>
    </source>
</evidence>
<gene>
    <name evidence="5" type="ORF">CKAN_01994800</name>
</gene>
<reference evidence="5 6" key="1">
    <citation type="journal article" date="2019" name="Nat. Plants">
        <title>Stout camphor tree genome fills gaps in understanding of flowering plant genome evolution.</title>
        <authorList>
            <person name="Chaw S.M."/>
            <person name="Liu Y.C."/>
            <person name="Wu Y.W."/>
            <person name="Wang H.Y."/>
            <person name="Lin C.I."/>
            <person name="Wu C.S."/>
            <person name="Ke H.M."/>
            <person name="Chang L.Y."/>
            <person name="Hsu C.Y."/>
            <person name="Yang H.T."/>
            <person name="Sudianto E."/>
            <person name="Hsu M.H."/>
            <person name="Wu K.P."/>
            <person name="Wang L.N."/>
            <person name="Leebens-Mack J.H."/>
            <person name="Tsai I.J."/>
        </authorList>
    </citation>
    <scope>NUCLEOTIDE SEQUENCE [LARGE SCALE GENOMIC DNA]</scope>
    <source>
        <strain evidence="6">cv. Chaw 1501</strain>
        <tissue evidence="5">Young leaves</tissue>
    </source>
</reference>
<dbReference type="GO" id="GO:0030599">
    <property type="term" value="F:pectinesterase activity"/>
    <property type="evidence" value="ECO:0007669"/>
    <property type="project" value="InterPro"/>
</dbReference>
<keyword evidence="6" id="KW-1185">Reference proteome</keyword>
<dbReference type="AlphaFoldDB" id="A0A3S3P142"/>
<keyword evidence="2" id="KW-0378">Hydrolase</keyword>
<evidence type="ECO:0000313" key="5">
    <source>
        <dbReference type="EMBL" id="RWR90829.1"/>
    </source>
</evidence>
<dbReference type="Pfam" id="PF01095">
    <property type="entry name" value="Pectinesterase"/>
    <property type="match status" value="1"/>
</dbReference>
<dbReference type="Proteomes" id="UP000283530">
    <property type="component" value="Unassembled WGS sequence"/>
</dbReference>
<dbReference type="STRING" id="337451.A0A3S3P142"/>
<evidence type="ECO:0000256" key="2">
    <source>
        <dbReference type="ARBA" id="ARBA00022801"/>
    </source>
</evidence>
<organism evidence="5 6">
    <name type="scientific">Cinnamomum micranthum f. kanehirae</name>
    <dbReference type="NCBI Taxonomy" id="337451"/>
    <lineage>
        <taxon>Eukaryota</taxon>
        <taxon>Viridiplantae</taxon>
        <taxon>Streptophyta</taxon>
        <taxon>Embryophyta</taxon>
        <taxon>Tracheophyta</taxon>
        <taxon>Spermatophyta</taxon>
        <taxon>Magnoliopsida</taxon>
        <taxon>Magnoliidae</taxon>
        <taxon>Laurales</taxon>
        <taxon>Lauraceae</taxon>
        <taxon>Cinnamomum</taxon>
    </lineage>
</organism>
<dbReference type="InterPro" id="IPR000070">
    <property type="entry name" value="Pectinesterase_cat"/>
</dbReference>
<evidence type="ECO:0000259" key="4">
    <source>
        <dbReference type="Pfam" id="PF01095"/>
    </source>
</evidence>
<keyword evidence="3" id="KW-0063">Aspartyl esterase</keyword>
<dbReference type="Gene3D" id="2.160.20.10">
    <property type="entry name" value="Single-stranded right-handed beta-helix, Pectin lyase-like"/>
    <property type="match status" value="1"/>
</dbReference>
<dbReference type="GO" id="GO:0042545">
    <property type="term" value="P:cell wall modification"/>
    <property type="evidence" value="ECO:0007669"/>
    <property type="project" value="InterPro"/>
</dbReference>
<dbReference type="OrthoDB" id="2019149at2759"/>
<comment type="pathway">
    <text evidence="1">Glycan metabolism; pectin degradation; 2-dehydro-3-deoxy-D-gluconate from pectin: step 1/5.</text>
</comment>
<dbReference type="SUPFAM" id="SSF51126">
    <property type="entry name" value="Pectin lyase-like"/>
    <property type="match status" value="1"/>
</dbReference>
<dbReference type="GO" id="GO:0045490">
    <property type="term" value="P:pectin catabolic process"/>
    <property type="evidence" value="ECO:0007669"/>
    <property type="project" value="UniProtKB-UniPathway"/>
</dbReference>
<evidence type="ECO:0000256" key="1">
    <source>
        <dbReference type="ARBA" id="ARBA00005184"/>
    </source>
</evidence>
<evidence type="ECO:0000313" key="6">
    <source>
        <dbReference type="Proteomes" id="UP000283530"/>
    </source>
</evidence>
<sequence length="100" mass="11194">MQSIMDSLVDSSGWLNETTNISTLYYGEYNNTGPGSKLDKKVRWPGYHAYMNDVDAINFFVSNFISAIVNSIVKRESVVIDQHGLGNFTTIRETLAVTPQ</sequence>
<dbReference type="PANTHER" id="PTHR31707">
    <property type="entry name" value="PECTINESTERASE"/>
    <property type="match status" value="1"/>
</dbReference>
<comment type="caution">
    <text evidence="5">The sequence shown here is derived from an EMBL/GenBank/DDBJ whole genome shotgun (WGS) entry which is preliminary data.</text>
</comment>
<dbReference type="InterPro" id="IPR012334">
    <property type="entry name" value="Pectin_lyas_fold"/>
</dbReference>
<dbReference type="UniPathway" id="UPA00545">
    <property type="reaction ID" value="UER00823"/>
</dbReference>
<dbReference type="InterPro" id="IPR011050">
    <property type="entry name" value="Pectin_lyase_fold/virulence"/>
</dbReference>